<evidence type="ECO:0000313" key="1">
    <source>
        <dbReference type="EMBL" id="AKV59695.1"/>
    </source>
</evidence>
<sequence>MARALYALAAAAALTLSACGAKEDIWQVTAVYTDPSVPGDLPPDAHGSANFSLSGNTVHGTTPCALVTAQVTLEDEQLTIDSIDMRPRTDVDCIGGRLYTHEQLASLLEPGLLFDVNVHPNSRLSLVKVDPDVVDAPIITLRKL</sequence>
<reference evidence="1 2" key="1">
    <citation type="submission" date="2015-08" db="EMBL/GenBank/DDBJ databases">
        <authorList>
            <person name="Babu N.S."/>
            <person name="Beckwith C.J."/>
            <person name="Beseler K.G."/>
            <person name="Brison A."/>
            <person name="Carone J.V."/>
            <person name="Caskin T.P."/>
            <person name="Diamond M."/>
            <person name="Durham M.E."/>
            <person name="Foxe J.M."/>
            <person name="Go M."/>
            <person name="Henderson B.A."/>
            <person name="Jones I.B."/>
            <person name="McGettigan J.A."/>
            <person name="Micheletti S.J."/>
            <person name="Nasrallah M.E."/>
            <person name="Ortiz D."/>
            <person name="Piller C.R."/>
            <person name="Privatt S.R."/>
            <person name="Schneider S.L."/>
            <person name="Sharp S."/>
            <person name="Smith T.C."/>
            <person name="Stanton J.D."/>
            <person name="Ullery H.E."/>
            <person name="Wilson R.J."/>
            <person name="Serrano M.G."/>
            <person name="Buck G."/>
            <person name="Lee V."/>
            <person name="Wang Y."/>
            <person name="Carvalho R."/>
            <person name="Voegtly L."/>
            <person name="Shi R."/>
            <person name="Duckworth R."/>
            <person name="Johnson A."/>
            <person name="Loviza R."/>
            <person name="Walstead R."/>
            <person name="Shah Z."/>
            <person name="Kiflezghi M."/>
            <person name="Wade K."/>
            <person name="Ball S.L."/>
            <person name="Bradley K.W."/>
            <person name="Asai D.J."/>
            <person name="Bowman C.A."/>
            <person name="Russell D.A."/>
            <person name="Pope W.H."/>
            <person name="Jacobs-Sera D."/>
            <person name="Hendrix R.W."/>
            <person name="Hatfull G.F."/>
        </authorList>
    </citation>
    <scope>NUCLEOTIDE SEQUENCE [LARGE SCALE GENOMIC DNA]</scope>
    <source>
        <strain evidence="1 2">PUDD_83A45</strain>
    </source>
</reference>
<keyword evidence="2" id="KW-1185">Reference proteome</keyword>
<name>A0A0K1RE38_9CORY</name>
<dbReference type="KEGG" id="crie:AK829_11840"/>
<protein>
    <recommendedName>
        <fullName evidence="3">DUF306 domain-containing protein</fullName>
    </recommendedName>
</protein>
<dbReference type="PATRIC" id="fig|156976.3.peg.2394"/>
<dbReference type="AlphaFoldDB" id="A0A0K1RE38"/>
<proteinExistence type="predicted"/>
<evidence type="ECO:0000313" key="2">
    <source>
        <dbReference type="Proteomes" id="UP000060016"/>
    </source>
</evidence>
<dbReference type="PROSITE" id="PS51257">
    <property type="entry name" value="PROKAR_LIPOPROTEIN"/>
    <property type="match status" value="1"/>
</dbReference>
<dbReference type="Proteomes" id="UP000060016">
    <property type="component" value="Chromosome"/>
</dbReference>
<gene>
    <name evidence="1" type="ORF">AK829_11840</name>
</gene>
<dbReference type="RefSeq" id="WP_052206176.1">
    <property type="nucleotide sequence ID" value="NZ_BAAAGW010000013.1"/>
</dbReference>
<organism evidence="1 2">
    <name type="scientific">Corynebacterium riegelii</name>
    <dbReference type="NCBI Taxonomy" id="156976"/>
    <lineage>
        <taxon>Bacteria</taxon>
        <taxon>Bacillati</taxon>
        <taxon>Actinomycetota</taxon>
        <taxon>Actinomycetes</taxon>
        <taxon>Mycobacteriales</taxon>
        <taxon>Corynebacteriaceae</taxon>
        <taxon>Corynebacterium</taxon>
    </lineage>
</organism>
<dbReference type="EMBL" id="CP012342">
    <property type="protein sequence ID" value="AKV59695.1"/>
    <property type="molecule type" value="Genomic_DNA"/>
</dbReference>
<accession>A0A0K1RE38</accession>
<dbReference type="STRING" id="156976.AK829_11840"/>
<evidence type="ECO:0008006" key="3">
    <source>
        <dbReference type="Google" id="ProtNLM"/>
    </source>
</evidence>